<protein>
    <recommendedName>
        <fullName evidence="2">Tetratricopeptide repeat protein</fullName>
    </recommendedName>
</protein>
<reference evidence="1" key="1">
    <citation type="submission" date="2020-01" db="EMBL/GenBank/DDBJ databases">
        <authorList>
            <person name="Meier V. D."/>
            <person name="Meier V D."/>
        </authorList>
    </citation>
    <scope>NUCLEOTIDE SEQUENCE</scope>
    <source>
        <strain evidence="1">HLG_WM_MAG_10</strain>
    </source>
</reference>
<gene>
    <name evidence="1" type="ORF">HELGO_WM29445</name>
</gene>
<organism evidence="1">
    <name type="scientific">uncultured Aureispira sp</name>
    <dbReference type="NCBI Taxonomy" id="1331704"/>
    <lineage>
        <taxon>Bacteria</taxon>
        <taxon>Pseudomonadati</taxon>
        <taxon>Bacteroidota</taxon>
        <taxon>Saprospiria</taxon>
        <taxon>Saprospirales</taxon>
        <taxon>Saprospiraceae</taxon>
        <taxon>Aureispira</taxon>
        <taxon>environmental samples</taxon>
    </lineage>
</organism>
<dbReference type="AlphaFoldDB" id="A0A6S6S906"/>
<accession>A0A6S6S906</accession>
<sequence>MNLSKLQLGVLSGSLVLLLSLVVLGHMGYTVPATKKGETSAEEPKELLTEEIVLAEARNLLDSAQTVWLADLDKEKAQATTTTKEAEVLKLISRTWFEYGNYIVSGYYARKVAELLDSGEAWGIAGTTYGMGFKSSSKNDEKILAARQAISALEKAQVLQPDTLQHALNKGLIYLELSAVDATVMPMKGVRMLQDLDKKYPDNVMVNMTLARLSATRSGDLAKAKPRLEKVLAIAEKKPVSDEILLEVSYFLIDCYKAEKNKEKVLFHYDNTIRLSASKPSMQEQMVRAKQNYINNNS</sequence>
<evidence type="ECO:0000313" key="1">
    <source>
        <dbReference type="EMBL" id="CAA6799440.1"/>
    </source>
</evidence>
<proteinExistence type="predicted"/>
<dbReference type="EMBL" id="CACVAQ010000033">
    <property type="protein sequence ID" value="CAA6799440.1"/>
    <property type="molecule type" value="Genomic_DNA"/>
</dbReference>
<dbReference type="InterPro" id="IPR011990">
    <property type="entry name" value="TPR-like_helical_dom_sf"/>
</dbReference>
<dbReference type="SUPFAM" id="SSF48452">
    <property type="entry name" value="TPR-like"/>
    <property type="match status" value="1"/>
</dbReference>
<evidence type="ECO:0008006" key="2">
    <source>
        <dbReference type="Google" id="ProtNLM"/>
    </source>
</evidence>
<name>A0A6S6S906_9BACT</name>
<dbReference type="Gene3D" id="1.25.40.10">
    <property type="entry name" value="Tetratricopeptide repeat domain"/>
    <property type="match status" value="1"/>
</dbReference>